<feature type="chain" id="PRO_5040509577" evidence="1">
    <location>
        <begin position="17"/>
        <end position="239"/>
    </location>
</feature>
<dbReference type="OrthoDB" id="5084676at2759"/>
<keyword evidence="3" id="KW-1185">Reference proteome</keyword>
<accession>A0A9P9JGH5</accession>
<organism evidence="2 3">
    <name type="scientific">Dactylonectria macrodidyma</name>
    <dbReference type="NCBI Taxonomy" id="307937"/>
    <lineage>
        <taxon>Eukaryota</taxon>
        <taxon>Fungi</taxon>
        <taxon>Dikarya</taxon>
        <taxon>Ascomycota</taxon>
        <taxon>Pezizomycotina</taxon>
        <taxon>Sordariomycetes</taxon>
        <taxon>Hypocreomycetidae</taxon>
        <taxon>Hypocreales</taxon>
        <taxon>Nectriaceae</taxon>
        <taxon>Dactylonectria</taxon>
    </lineage>
</organism>
<proteinExistence type="predicted"/>
<protein>
    <submittedName>
        <fullName evidence="2">Uncharacterized protein</fullName>
    </submittedName>
</protein>
<evidence type="ECO:0000256" key="1">
    <source>
        <dbReference type="SAM" id="SignalP"/>
    </source>
</evidence>
<dbReference type="Proteomes" id="UP000738349">
    <property type="component" value="Unassembled WGS sequence"/>
</dbReference>
<keyword evidence="1" id="KW-0732">Signal</keyword>
<name>A0A9P9JGH5_9HYPO</name>
<sequence length="239" mass="26074">MMHLVLLLSLLARVWASPTPETELDFWDDDSIPVVDQPDLDFFNYTALALARDVGVEKRALDLTYTLYDITFNGLNQGNFEPFRVQGELMFIKKITSPGTPNGANPVDVIIYIGNPIGNPIAGSIRYVTNRYLSPFIGGARDATRADFAYISKTSNKVKVKIDPYMAVKNPSSLFNAKTGFFTASVFNPVSGGFYFVLKNGKISGNVNIVGKDGVTLAARAPYKAIVGGKAKSKGKITF</sequence>
<reference evidence="2" key="1">
    <citation type="journal article" date="2021" name="Nat. Commun.">
        <title>Genetic determinants of endophytism in the Arabidopsis root mycobiome.</title>
        <authorList>
            <person name="Mesny F."/>
            <person name="Miyauchi S."/>
            <person name="Thiergart T."/>
            <person name="Pickel B."/>
            <person name="Atanasova L."/>
            <person name="Karlsson M."/>
            <person name="Huettel B."/>
            <person name="Barry K.W."/>
            <person name="Haridas S."/>
            <person name="Chen C."/>
            <person name="Bauer D."/>
            <person name="Andreopoulos W."/>
            <person name="Pangilinan J."/>
            <person name="LaButti K."/>
            <person name="Riley R."/>
            <person name="Lipzen A."/>
            <person name="Clum A."/>
            <person name="Drula E."/>
            <person name="Henrissat B."/>
            <person name="Kohler A."/>
            <person name="Grigoriev I.V."/>
            <person name="Martin F.M."/>
            <person name="Hacquard S."/>
        </authorList>
    </citation>
    <scope>NUCLEOTIDE SEQUENCE</scope>
    <source>
        <strain evidence="2">MPI-CAGE-AT-0147</strain>
    </source>
</reference>
<evidence type="ECO:0000313" key="2">
    <source>
        <dbReference type="EMBL" id="KAH7166341.1"/>
    </source>
</evidence>
<dbReference type="EMBL" id="JAGMUV010000003">
    <property type="protein sequence ID" value="KAH7166341.1"/>
    <property type="molecule type" value="Genomic_DNA"/>
</dbReference>
<gene>
    <name evidence="2" type="ORF">EDB81DRAFT_782156</name>
</gene>
<comment type="caution">
    <text evidence="2">The sequence shown here is derived from an EMBL/GenBank/DDBJ whole genome shotgun (WGS) entry which is preliminary data.</text>
</comment>
<feature type="signal peptide" evidence="1">
    <location>
        <begin position="1"/>
        <end position="16"/>
    </location>
</feature>
<evidence type="ECO:0000313" key="3">
    <source>
        <dbReference type="Proteomes" id="UP000738349"/>
    </source>
</evidence>
<dbReference type="AlphaFoldDB" id="A0A9P9JGH5"/>